<feature type="compositionally biased region" description="Basic and acidic residues" evidence="1">
    <location>
        <begin position="164"/>
        <end position="177"/>
    </location>
</feature>
<dbReference type="AlphaFoldDB" id="A0A149QY97"/>
<evidence type="ECO:0000313" key="3">
    <source>
        <dbReference type="Proteomes" id="UP000075573"/>
    </source>
</evidence>
<evidence type="ECO:0000313" key="2">
    <source>
        <dbReference type="EMBL" id="KXV02290.1"/>
    </source>
</evidence>
<dbReference type="Proteomes" id="UP000075573">
    <property type="component" value="Unassembled WGS sequence"/>
</dbReference>
<proteinExistence type="predicted"/>
<evidence type="ECO:0000256" key="1">
    <source>
        <dbReference type="SAM" id="MobiDB-lite"/>
    </source>
</evidence>
<feature type="region of interest" description="Disordered" evidence="1">
    <location>
        <begin position="163"/>
        <end position="192"/>
    </location>
</feature>
<dbReference type="RefSeq" id="WP_062494247.1">
    <property type="nucleotide sequence ID" value="NZ_LHZB01000099.1"/>
</dbReference>
<name>A0A149QY97_9PROT</name>
<sequence length="192" mass="21881">MTTFLHASDAELDIGTILRSDRERYARRWWRPGRVTDVFRRMEELRPPSCRSHGDAVFMMSSMDDLTGQAFGYRRYIYEITPVLLPGEQVERYDLGWIDGTTADDSTPLSRDESCRNYWSGAPARRMRTLAGNIWLLQPASSDCTRSAGSFVMSSCRAAWMPPEPRKVRPDTLDARPDTGVTSAPGGRLRRR</sequence>
<protein>
    <submittedName>
        <fullName evidence="2">Uncharacterized protein</fullName>
    </submittedName>
</protein>
<organism evidence="2 3">
    <name type="scientific">Gluconobacter potus</name>
    <dbReference type="NCBI Taxonomy" id="2724927"/>
    <lineage>
        <taxon>Bacteria</taxon>
        <taxon>Pseudomonadati</taxon>
        <taxon>Pseudomonadota</taxon>
        <taxon>Alphaproteobacteria</taxon>
        <taxon>Acetobacterales</taxon>
        <taxon>Acetobacteraceae</taxon>
        <taxon>Gluconobacter</taxon>
    </lineage>
</organism>
<reference evidence="2 3" key="1">
    <citation type="submission" date="2015-06" db="EMBL/GenBank/DDBJ databases">
        <title>Improved classification and identification of acetic acid bacteria using matrix-assisted laser desorption/ionization time-of-flight mass spectrometry; Gluconobacter nephelii and Gluconobacter uchimurae are later heterotypic synonyms of Gluconobacter japonicus and Gluconobacter oxydans, respectively.</title>
        <authorList>
            <person name="Li L."/>
            <person name="Cleenwerck I."/>
            <person name="De Vuyst L."/>
            <person name="Vandamme P."/>
        </authorList>
    </citation>
    <scope>NUCLEOTIDE SEQUENCE [LARGE SCALE GENOMIC DNA]</scope>
    <source>
        <strain evidence="2 3">LMG 1764</strain>
    </source>
</reference>
<dbReference type="PATRIC" id="fig|442.7.peg.1986"/>
<dbReference type="EMBL" id="LHZB01000099">
    <property type="protein sequence ID" value="KXV02290.1"/>
    <property type="molecule type" value="Genomic_DNA"/>
</dbReference>
<comment type="caution">
    <text evidence="2">The sequence shown here is derived from an EMBL/GenBank/DDBJ whole genome shotgun (WGS) entry which is preliminary data.</text>
</comment>
<gene>
    <name evidence="2" type="ORF">AD929_03135</name>
</gene>
<accession>A0A149QY97</accession>